<dbReference type="InterPro" id="IPR012292">
    <property type="entry name" value="Globin/Proto"/>
</dbReference>
<name>A0A4Q2ECC1_9ACTN</name>
<accession>A0A4Q2ECC1</accession>
<dbReference type="InterPro" id="IPR009050">
    <property type="entry name" value="Globin-like_sf"/>
</dbReference>
<gene>
    <name evidence="2" type="ORF">C1706_13375</name>
</gene>
<reference evidence="2 3" key="1">
    <citation type="submission" date="2018-01" db="EMBL/GenBank/DDBJ databases">
        <title>Lactibacter flavus gen. nov., sp. nov., a novel bacterium of the family Propionibacteriaceae isolated from raw milk and dairy products.</title>
        <authorList>
            <person name="Wenning M."/>
            <person name="Breitenwieser F."/>
            <person name="Huptas C."/>
            <person name="von Neubeck M."/>
            <person name="Busse H.-J."/>
            <person name="Scherer S."/>
        </authorList>
    </citation>
    <scope>NUCLEOTIDE SEQUENCE [LARGE SCALE GENOMIC DNA]</scope>
    <source>
        <strain evidence="2 3">VG341</strain>
    </source>
</reference>
<organism evidence="2 3">
    <name type="scientific">Propioniciclava flava</name>
    <dbReference type="NCBI Taxonomy" id="2072026"/>
    <lineage>
        <taxon>Bacteria</taxon>
        <taxon>Bacillati</taxon>
        <taxon>Actinomycetota</taxon>
        <taxon>Actinomycetes</taxon>
        <taxon>Propionibacteriales</taxon>
        <taxon>Propionibacteriaceae</taxon>
        <taxon>Propioniciclava</taxon>
    </lineage>
</organism>
<dbReference type="Proteomes" id="UP000290624">
    <property type="component" value="Unassembled WGS sequence"/>
</dbReference>
<protein>
    <submittedName>
        <fullName evidence="2">Globin domain protein</fullName>
    </submittedName>
</protein>
<feature type="domain" description="Globin-sensor" evidence="1">
    <location>
        <begin position="18"/>
        <end position="145"/>
    </location>
</feature>
<keyword evidence="3" id="KW-1185">Reference proteome</keyword>
<dbReference type="Gene3D" id="1.10.490.10">
    <property type="entry name" value="Globins"/>
    <property type="match status" value="1"/>
</dbReference>
<dbReference type="GO" id="GO:0019825">
    <property type="term" value="F:oxygen binding"/>
    <property type="evidence" value="ECO:0007669"/>
    <property type="project" value="InterPro"/>
</dbReference>
<sequence length="197" mass="21807">MDPMHEIARQAIEQTPPAIRVTPEQASVIAAHADELLALGPEIVQAFYDTLYGHEPTEAVFGEGERPMREQTLVDWWTRTVRGPIDDNYWSWMAMVGLIHVIRRVTNPMMLAMAEFVADFVAANQGRLGLPPEEAHQVAEAFRRVAGMTGSVITWGYDHAVSSALFEVAGMPEALLARLRDAEIEEALVGARQEVGN</sequence>
<comment type="caution">
    <text evidence="2">The sequence shown here is derived from an EMBL/GenBank/DDBJ whole genome shotgun (WGS) entry which is preliminary data.</text>
</comment>
<evidence type="ECO:0000313" key="3">
    <source>
        <dbReference type="Proteomes" id="UP000290624"/>
    </source>
</evidence>
<dbReference type="Pfam" id="PF11563">
    <property type="entry name" value="Protoglobin"/>
    <property type="match status" value="1"/>
</dbReference>
<dbReference type="GO" id="GO:0020037">
    <property type="term" value="F:heme binding"/>
    <property type="evidence" value="ECO:0007669"/>
    <property type="project" value="InterPro"/>
</dbReference>
<evidence type="ECO:0000259" key="1">
    <source>
        <dbReference type="Pfam" id="PF11563"/>
    </source>
</evidence>
<dbReference type="EMBL" id="PPCV01000012">
    <property type="protein sequence ID" value="RXW31170.1"/>
    <property type="molecule type" value="Genomic_DNA"/>
</dbReference>
<dbReference type="AlphaFoldDB" id="A0A4Q2ECC1"/>
<evidence type="ECO:0000313" key="2">
    <source>
        <dbReference type="EMBL" id="RXW31170.1"/>
    </source>
</evidence>
<dbReference type="OrthoDB" id="187976at2"/>
<dbReference type="SUPFAM" id="SSF46458">
    <property type="entry name" value="Globin-like"/>
    <property type="match status" value="1"/>
</dbReference>
<proteinExistence type="predicted"/>
<dbReference type="InterPro" id="IPR044398">
    <property type="entry name" value="Globin-sensor_dom"/>
</dbReference>